<evidence type="ECO:0000256" key="1">
    <source>
        <dbReference type="SAM" id="MobiDB-lite"/>
    </source>
</evidence>
<protein>
    <submittedName>
        <fullName evidence="3">Uncharacterized protein</fullName>
    </submittedName>
</protein>
<organism evidence="2 3">
    <name type="scientific">Salmo salar</name>
    <name type="common">Atlantic salmon</name>
    <dbReference type="NCBI Taxonomy" id="8030"/>
    <lineage>
        <taxon>Eukaryota</taxon>
        <taxon>Metazoa</taxon>
        <taxon>Chordata</taxon>
        <taxon>Craniata</taxon>
        <taxon>Vertebrata</taxon>
        <taxon>Euteleostomi</taxon>
        <taxon>Actinopterygii</taxon>
        <taxon>Neopterygii</taxon>
        <taxon>Teleostei</taxon>
        <taxon>Protacanthopterygii</taxon>
        <taxon>Salmoniformes</taxon>
        <taxon>Salmonidae</taxon>
        <taxon>Salmoninae</taxon>
        <taxon>Salmo</taxon>
    </lineage>
</organism>
<dbReference type="RefSeq" id="XP_045547352.1">
    <property type="nucleotide sequence ID" value="XM_045691396.1"/>
</dbReference>
<feature type="compositionally biased region" description="Polar residues" evidence="1">
    <location>
        <begin position="39"/>
        <end position="53"/>
    </location>
</feature>
<name>A0ABM3CLB8_SALSA</name>
<gene>
    <name evidence="3" type="primary">LOC106565289</name>
</gene>
<keyword evidence="2" id="KW-1185">Reference proteome</keyword>
<evidence type="ECO:0000313" key="3">
    <source>
        <dbReference type="RefSeq" id="XP_045547352.1"/>
    </source>
</evidence>
<proteinExistence type="predicted"/>
<feature type="region of interest" description="Disordered" evidence="1">
    <location>
        <begin position="37"/>
        <end position="92"/>
    </location>
</feature>
<reference evidence="3" key="1">
    <citation type="submission" date="2025-08" db="UniProtKB">
        <authorList>
            <consortium name="RefSeq"/>
        </authorList>
    </citation>
    <scope>IDENTIFICATION</scope>
</reference>
<dbReference type="GeneID" id="106565289"/>
<evidence type="ECO:0000313" key="2">
    <source>
        <dbReference type="Proteomes" id="UP001652741"/>
    </source>
</evidence>
<sequence>MFGGKAFHWKSFTEEETLIHTHSAHLGFWTLNRLRTEPSLRSSSPRCTPSEQPRGTAHLNEPGPCQRMSLSRKAHPSPVSSMASQRIRFRRK</sequence>
<dbReference type="Proteomes" id="UP001652741">
    <property type="component" value="Chromosome ssa12"/>
</dbReference>
<accession>A0ABM3CLB8</accession>